<dbReference type="RefSeq" id="WP_346051076.1">
    <property type="nucleotide sequence ID" value="NZ_JAYGII010000010.1"/>
</dbReference>
<protein>
    <recommendedName>
        <fullName evidence="5">Large ribosomal subunit protein bL25</fullName>
    </recommendedName>
    <alternativeName>
        <fullName evidence="5">General stress protein CTC</fullName>
    </alternativeName>
</protein>
<dbReference type="GO" id="GO:0022625">
    <property type="term" value="C:cytosolic large ribosomal subunit"/>
    <property type="evidence" value="ECO:0007669"/>
    <property type="project" value="TreeGrafter"/>
</dbReference>
<dbReference type="InterPro" id="IPR020930">
    <property type="entry name" value="Ribosomal_uL5_bac-type"/>
</dbReference>
<dbReference type="GO" id="GO:0006412">
    <property type="term" value="P:translation"/>
    <property type="evidence" value="ECO:0007669"/>
    <property type="project" value="UniProtKB-UniRule"/>
</dbReference>
<keyword evidence="10" id="KW-1185">Reference proteome</keyword>
<dbReference type="InterPro" id="IPR001021">
    <property type="entry name" value="Ribosomal_bL25_long"/>
</dbReference>
<dbReference type="InterPro" id="IPR020056">
    <property type="entry name" value="Rbsml_bL25/Gln-tRNA_synth_N"/>
</dbReference>
<comment type="subunit">
    <text evidence="5">Part of the 50S ribosomal subunit; part of the 5S rRNA/L5/L18/L25 subcomplex. Contacts the 5S rRNA. Binds to the 5S rRNA independently of L5 and L18.</text>
</comment>
<comment type="caution">
    <text evidence="9">The sequence shown here is derived from an EMBL/GenBank/DDBJ whole genome shotgun (WGS) entry which is preliminary data.</text>
</comment>
<dbReference type="InterPro" id="IPR029751">
    <property type="entry name" value="Ribosomal_L25_dom"/>
</dbReference>
<feature type="domain" description="Large ribosomal subunit protein bL25 beta" evidence="8">
    <location>
        <begin position="103"/>
        <end position="194"/>
    </location>
</feature>
<dbReference type="Pfam" id="PF01386">
    <property type="entry name" value="Ribosomal_L25p"/>
    <property type="match status" value="1"/>
</dbReference>
<reference evidence="9 10" key="1">
    <citation type="submission" date="2023-12" db="EMBL/GenBank/DDBJ databases">
        <title>Whole-genome sequencing of halo(alkali)philic microorganisms from hypersaline lakes.</title>
        <authorList>
            <person name="Sorokin D.Y."/>
            <person name="Merkel A.Y."/>
            <person name="Messina E."/>
            <person name="Yakimov M."/>
        </authorList>
    </citation>
    <scope>NUCLEOTIDE SEQUENCE [LARGE SCALE GENOMIC DNA]</scope>
    <source>
        <strain evidence="9 10">AB-CW1</strain>
    </source>
</reference>
<dbReference type="AlphaFoldDB" id="A0AAP6JEN3"/>
<dbReference type="EMBL" id="JAYGII010000010">
    <property type="protein sequence ID" value="MEA5445448.1"/>
    <property type="molecule type" value="Genomic_DNA"/>
</dbReference>
<evidence type="ECO:0000256" key="1">
    <source>
        <dbReference type="ARBA" id="ARBA00022730"/>
    </source>
</evidence>
<proteinExistence type="inferred from homology"/>
<dbReference type="HAMAP" id="MF_01336">
    <property type="entry name" value="Ribosomal_bL25"/>
    <property type="match status" value="1"/>
</dbReference>
<dbReference type="Proteomes" id="UP001302316">
    <property type="component" value="Unassembled WGS sequence"/>
</dbReference>
<dbReference type="InterPro" id="IPR020055">
    <property type="entry name" value="Ribosomal_bL25_short"/>
</dbReference>
<dbReference type="NCBIfam" id="NF004128">
    <property type="entry name" value="PRK05618.1-2"/>
    <property type="match status" value="1"/>
</dbReference>
<feature type="region of interest" description="Disordered" evidence="6">
    <location>
        <begin position="193"/>
        <end position="225"/>
    </location>
</feature>
<sequence length="225" mass="24979">MSDDFTLNAEVRDDKGKGASRRLRRQGRVPGIIYGGGKDPVPVSVDHDELINQLKHEAFYSHVLEINVGKKKEKAVLKDLQRHVYKPTVVEHIDLQRVSAKEKLRMQVPLHFEGEKTCPGVKLHGGVITHNLVNVEVSCLPKDLPEFIEVDVSELDIGDSIHLTDLKLPSGVELVELMHGEDHDLQVVSIHQPRAAKEDVEADEAEAADAEAQSEADEKKEEGGE</sequence>
<dbReference type="Gene3D" id="2.40.240.10">
    <property type="entry name" value="Ribosomal Protein L25, Chain P"/>
    <property type="match status" value="1"/>
</dbReference>
<keyword evidence="4 5" id="KW-0687">Ribonucleoprotein</keyword>
<evidence type="ECO:0000313" key="10">
    <source>
        <dbReference type="Proteomes" id="UP001302316"/>
    </source>
</evidence>
<dbReference type="NCBIfam" id="NF004130">
    <property type="entry name" value="PRK05618.1-5"/>
    <property type="match status" value="1"/>
</dbReference>
<evidence type="ECO:0000256" key="2">
    <source>
        <dbReference type="ARBA" id="ARBA00022884"/>
    </source>
</evidence>
<dbReference type="InterPro" id="IPR011035">
    <property type="entry name" value="Ribosomal_bL25/Gln-tRNA_synth"/>
</dbReference>
<comment type="similarity">
    <text evidence="5">Belongs to the bacterial ribosomal protein bL25 family. CTC subfamily.</text>
</comment>
<feature type="compositionally biased region" description="Basic and acidic residues" evidence="6">
    <location>
        <begin position="216"/>
        <end position="225"/>
    </location>
</feature>
<dbReference type="NCBIfam" id="TIGR00731">
    <property type="entry name" value="bL25_bact_ctc"/>
    <property type="match status" value="1"/>
</dbReference>
<keyword evidence="2 5" id="KW-0694">RNA-binding</keyword>
<dbReference type="SUPFAM" id="SSF50715">
    <property type="entry name" value="Ribosomal protein L25-like"/>
    <property type="match status" value="1"/>
</dbReference>
<evidence type="ECO:0000256" key="3">
    <source>
        <dbReference type="ARBA" id="ARBA00022980"/>
    </source>
</evidence>
<dbReference type="FunFam" id="2.40.240.10:FF:000002">
    <property type="entry name" value="50S ribosomal protein L25"/>
    <property type="match status" value="1"/>
</dbReference>
<gene>
    <name evidence="5" type="primary">rplY</name>
    <name evidence="5" type="synonym">ctc</name>
    <name evidence="9" type="ORF">VCB98_06415</name>
</gene>
<dbReference type="InterPro" id="IPR037121">
    <property type="entry name" value="Ribosomal_bL25_C"/>
</dbReference>
<feature type="compositionally biased region" description="Acidic residues" evidence="6">
    <location>
        <begin position="200"/>
        <end position="215"/>
    </location>
</feature>
<dbReference type="GO" id="GO:0008097">
    <property type="term" value="F:5S rRNA binding"/>
    <property type="evidence" value="ECO:0007669"/>
    <property type="project" value="InterPro"/>
</dbReference>
<evidence type="ECO:0000256" key="6">
    <source>
        <dbReference type="SAM" id="MobiDB-lite"/>
    </source>
</evidence>
<evidence type="ECO:0000259" key="7">
    <source>
        <dbReference type="Pfam" id="PF01386"/>
    </source>
</evidence>
<feature type="domain" description="Large ribosomal subunit protein bL25 L25" evidence="7">
    <location>
        <begin position="7"/>
        <end position="95"/>
    </location>
</feature>
<keyword evidence="3 5" id="KW-0689">Ribosomal protein</keyword>
<dbReference type="GO" id="GO:0003735">
    <property type="term" value="F:structural constituent of ribosome"/>
    <property type="evidence" value="ECO:0007669"/>
    <property type="project" value="InterPro"/>
</dbReference>
<feature type="region of interest" description="Disordered" evidence="6">
    <location>
        <begin position="1"/>
        <end position="22"/>
    </location>
</feature>
<evidence type="ECO:0000256" key="4">
    <source>
        <dbReference type="ARBA" id="ARBA00023274"/>
    </source>
</evidence>
<accession>A0AAP6JEN3</accession>
<organism evidence="9 10">
    <name type="scientific">Natronospira elongata</name>
    <dbReference type="NCBI Taxonomy" id="3110268"/>
    <lineage>
        <taxon>Bacteria</taxon>
        <taxon>Pseudomonadati</taxon>
        <taxon>Pseudomonadota</taxon>
        <taxon>Gammaproteobacteria</taxon>
        <taxon>Natronospirales</taxon>
        <taxon>Natronospiraceae</taxon>
        <taxon>Natronospira</taxon>
    </lineage>
</organism>
<dbReference type="Gene3D" id="2.170.120.20">
    <property type="entry name" value="Ribosomal protein L25, beta domain"/>
    <property type="match status" value="1"/>
</dbReference>
<evidence type="ECO:0000313" key="9">
    <source>
        <dbReference type="EMBL" id="MEA5445448.1"/>
    </source>
</evidence>
<evidence type="ECO:0000256" key="5">
    <source>
        <dbReference type="HAMAP-Rule" id="MF_01334"/>
    </source>
</evidence>
<name>A0AAP6JEN3_9GAMM</name>
<dbReference type="PANTHER" id="PTHR33284:SF1">
    <property type="entry name" value="RIBOSOMAL PROTEIN L25_GLN-TRNA SYNTHETASE, ANTI-CODON-BINDING DOMAIN-CONTAINING PROTEIN"/>
    <property type="match status" value="1"/>
</dbReference>
<dbReference type="PANTHER" id="PTHR33284">
    <property type="entry name" value="RIBOSOMAL PROTEIN L25/GLN-TRNA SYNTHETASE, ANTI-CODON-BINDING DOMAIN-CONTAINING PROTEIN"/>
    <property type="match status" value="1"/>
</dbReference>
<evidence type="ECO:0000259" key="8">
    <source>
        <dbReference type="Pfam" id="PF14693"/>
    </source>
</evidence>
<comment type="function">
    <text evidence="5">This is one of the proteins that binds to the 5S RNA in the ribosome where it forms part of the central protuberance.</text>
</comment>
<dbReference type="Pfam" id="PF14693">
    <property type="entry name" value="Ribosomal_TL5_C"/>
    <property type="match status" value="1"/>
</dbReference>
<dbReference type="HAMAP" id="MF_01334">
    <property type="entry name" value="Ribosomal_bL25_CTC"/>
    <property type="match status" value="1"/>
</dbReference>
<keyword evidence="1 5" id="KW-0699">rRNA-binding</keyword>
<dbReference type="CDD" id="cd00495">
    <property type="entry name" value="Ribosomal_L25_TL5_CTC"/>
    <property type="match status" value="1"/>
</dbReference>
<dbReference type="NCBIfam" id="NF004612">
    <property type="entry name" value="PRK05943.1"/>
    <property type="match status" value="1"/>
</dbReference>
<dbReference type="InterPro" id="IPR020057">
    <property type="entry name" value="Ribosomal_bL25_b-dom"/>
</dbReference>